<reference evidence="1" key="1">
    <citation type="submission" date="2018-02" db="EMBL/GenBank/DDBJ databases">
        <title>Rhizophora mucronata_Transcriptome.</title>
        <authorList>
            <person name="Meera S.P."/>
            <person name="Sreeshan A."/>
            <person name="Augustine A."/>
        </authorList>
    </citation>
    <scope>NUCLEOTIDE SEQUENCE</scope>
    <source>
        <tissue evidence="1">Leaf</tissue>
    </source>
</reference>
<sequence length="38" mass="4399">MAYLLRFLLIATIQQPHKFAGCQVLSQLIMINLKESHE</sequence>
<dbReference type="AlphaFoldDB" id="A0A2P2PXP5"/>
<accession>A0A2P2PXP5</accession>
<evidence type="ECO:0000313" key="1">
    <source>
        <dbReference type="EMBL" id="MBX59419.1"/>
    </source>
</evidence>
<dbReference type="EMBL" id="GGEC01078935">
    <property type="protein sequence ID" value="MBX59419.1"/>
    <property type="molecule type" value="Transcribed_RNA"/>
</dbReference>
<organism evidence="1">
    <name type="scientific">Rhizophora mucronata</name>
    <name type="common">Asiatic mangrove</name>
    <dbReference type="NCBI Taxonomy" id="61149"/>
    <lineage>
        <taxon>Eukaryota</taxon>
        <taxon>Viridiplantae</taxon>
        <taxon>Streptophyta</taxon>
        <taxon>Embryophyta</taxon>
        <taxon>Tracheophyta</taxon>
        <taxon>Spermatophyta</taxon>
        <taxon>Magnoliopsida</taxon>
        <taxon>eudicotyledons</taxon>
        <taxon>Gunneridae</taxon>
        <taxon>Pentapetalae</taxon>
        <taxon>rosids</taxon>
        <taxon>fabids</taxon>
        <taxon>Malpighiales</taxon>
        <taxon>Rhizophoraceae</taxon>
        <taxon>Rhizophora</taxon>
    </lineage>
</organism>
<name>A0A2P2PXP5_RHIMU</name>
<protein>
    <submittedName>
        <fullName evidence="1">Uncharacterized protein</fullName>
    </submittedName>
</protein>
<proteinExistence type="predicted"/>